<gene>
    <name evidence="1" type="ORF">GU243_05145</name>
</gene>
<dbReference type="InterPro" id="IPR011990">
    <property type="entry name" value="TPR-like_helical_dom_sf"/>
</dbReference>
<dbReference type="EMBL" id="CP047898">
    <property type="protein sequence ID" value="QHK19238.1"/>
    <property type="molecule type" value="Genomic_DNA"/>
</dbReference>
<dbReference type="Proteomes" id="UP000464186">
    <property type="component" value="Chromosome"/>
</dbReference>
<dbReference type="AlphaFoldDB" id="A0A6P1NIR7"/>
<reference evidence="1 2" key="1">
    <citation type="submission" date="2020-01" db="EMBL/GenBank/DDBJ databases">
        <title>Pseudarthrobacter psychrotolerans sp. nov., isolated from antarctic soil.</title>
        <authorList>
            <person name="Shin Y."/>
            <person name="Park W."/>
        </authorList>
    </citation>
    <scope>NUCLEOTIDE SEQUENCE [LARGE SCALE GENOMIC DNA]</scope>
    <source>
        <strain evidence="1 2">YJ56</strain>
    </source>
</reference>
<dbReference type="KEGG" id="psey:GU243_05145"/>
<dbReference type="Gene3D" id="1.25.40.10">
    <property type="entry name" value="Tetratricopeptide repeat domain"/>
    <property type="match status" value="1"/>
</dbReference>
<sequence>MQGDVAGTSDWPEAGFPGIRVNPESLLPEIVNEDACREALAASTDPSDQIFVLIVEGHAAEAAELLAEARFKDPESFRLRTFEAEVLRVSHRTDRALELFRQLLAEFQGTDREALVLQYMGKTQYAAGQTSAAVEAFARALDLRVAQSADAAQIYSSTVALQRARDVLDLAC</sequence>
<keyword evidence="2" id="KW-1185">Reference proteome</keyword>
<name>A0A6P1NIR7_9MICC</name>
<protein>
    <submittedName>
        <fullName evidence="1">Tetratricopeptide repeat protein</fullName>
    </submittedName>
</protein>
<proteinExistence type="predicted"/>
<evidence type="ECO:0000313" key="2">
    <source>
        <dbReference type="Proteomes" id="UP000464186"/>
    </source>
</evidence>
<evidence type="ECO:0000313" key="1">
    <source>
        <dbReference type="EMBL" id="QHK19238.1"/>
    </source>
</evidence>
<dbReference type="SUPFAM" id="SSF48452">
    <property type="entry name" value="TPR-like"/>
    <property type="match status" value="1"/>
</dbReference>
<accession>A0A6P1NIR7</accession>
<organism evidence="1 2">
    <name type="scientific">Pseudarthrobacter psychrotolerans</name>
    <dbReference type="NCBI Taxonomy" id="2697569"/>
    <lineage>
        <taxon>Bacteria</taxon>
        <taxon>Bacillati</taxon>
        <taxon>Actinomycetota</taxon>
        <taxon>Actinomycetes</taxon>
        <taxon>Micrococcales</taxon>
        <taxon>Micrococcaceae</taxon>
        <taxon>Pseudarthrobacter</taxon>
    </lineage>
</organism>